<evidence type="ECO:0000313" key="2">
    <source>
        <dbReference type="EMBL" id="AGO83923.1"/>
    </source>
</evidence>
<feature type="compositionally biased region" description="Basic residues" evidence="1">
    <location>
        <begin position="353"/>
        <end position="369"/>
    </location>
</feature>
<feature type="region of interest" description="Disordered" evidence="1">
    <location>
        <begin position="264"/>
        <end position="472"/>
    </location>
</feature>
<dbReference type="KEGG" id="vg:16605710"/>
<accession>S4VU99</accession>
<evidence type="ECO:0000256" key="1">
    <source>
        <dbReference type="SAM" id="MobiDB-lite"/>
    </source>
</evidence>
<proteinExistence type="predicted"/>
<dbReference type="RefSeq" id="YP_008436989.1">
    <property type="nucleotide sequence ID" value="NC_022098.1"/>
</dbReference>
<reference evidence="2 3" key="1">
    <citation type="journal article" date="2013" name="Science">
        <title>Pandoraviruses: amoeba viruses with genomes up to 2.5 Mb reaching that of parasitic eukaryotes.</title>
        <authorList>
            <person name="Philippe N."/>
            <person name="Legendre M."/>
            <person name="Doutre G."/>
            <person name="Coute Y."/>
            <person name="Poirot O."/>
            <person name="Lescot M."/>
            <person name="Arslan D."/>
            <person name="Seltzer V."/>
            <person name="Bertaux L."/>
            <person name="Bruley C."/>
            <person name="Garin J."/>
            <person name="Claverie J.M."/>
            <person name="Abergel C."/>
        </authorList>
    </citation>
    <scope>NUCLEOTIDE SEQUENCE [LARGE SCALE GENOMIC DNA]</scope>
</reference>
<protein>
    <recommendedName>
        <fullName evidence="4">TOP2c incomplete domain containing protein</fullName>
    </recommendedName>
</protein>
<name>S4VU99_9VIRU</name>
<feature type="compositionally biased region" description="Acidic residues" evidence="1">
    <location>
        <begin position="426"/>
        <end position="472"/>
    </location>
</feature>
<dbReference type="GeneID" id="16605710"/>
<evidence type="ECO:0008006" key="4">
    <source>
        <dbReference type="Google" id="ProtNLM"/>
    </source>
</evidence>
<gene>
    <name evidence="2" type="ORF">psal_cds_311</name>
</gene>
<sequence>MGGIGTAIVATLFFYIASAWLCSRHGPAATDRTPFAPLSFFARFFCFSHLSDSGRPRSSFYFSPSSVCRACVFFRRERMDAMGSALPTAADSVAGDGANITTKVHRRGVVLISRDGDSARTVVATLRTRADSITMDIAKETLRGPLVPWHAAPVPDWVPLPVRVARDVEASGADRACLAMVVFQARDATVESEADLFVGALPRPLDARVYRAPIALALRTVIGDDDDDDVAWIDMDAEACDLVLDAWLAGPALAPCAGARGEFDADSSTMSTDDEGRAGTEGTLAATTTDDDDERHSAADGGVAVPRRASKPRRRSKAPLAMRHRSRRNSATGALADDDRSGHATDDEDVTTPRRRLKASRRTTRHHPVSGRNGDEADEHDEEDDDDADDGVSAVGPADDGKHGIDDDDDDDVCRDSDGDLHTADDDMGDDDMGDDDMGDDLDEIGGVDGGMGDDDLADDEEGDMDDDPNAE</sequence>
<evidence type="ECO:0000313" key="3">
    <source>
        <dbReference type="Proteomes" id="UP000204584"/>
    </source>
</evidence>
<feature type="compositionally biased region" description="Acidic residues" evidence="1">
    <location>
        <begin position="376"/>
        <end position="390"/>
    </location>
</feature>
<feature type="compositionally biased region" description="Basic and acidic residues" evidence="1">
    <location>
        <begin position="414"/>
        <end position="425"/>
    </location>
</feature>
<keyword evidence="3" id="KW-1185">Reference proteome</keyword>
<dbReference type="EMBL" id="KC977571">
    <property type="protein sequence ID" value="AGO83923.1"/>
    <property type="molecule type" value="Genomic_DNA"/>
</dbReference>
<dbReference type="Proteomes" id="UP000204584">
    <property type="component" value="Segment"/>
</dbReference>
<organism evidence="2 3">
    <name type="scientific">Pandoravirus salinus</name>
    <dbReference type="NCBI Taxonomy" id="1349410"/>
    <lineage>
        <taxon>Viruses</taxon>
        <taxon>Pandoravirus</taxon>
    </lineage>
</organism>
<feature type="compositionally biased region" description="Basic residues" evidence="1">
    <location>
        <begin position="308"/>
        <end position="328"/>
    </location>
</feature>